<dbReference type="SUPFAM" id="SSF47794">
    <property type="entry name" value="Rad51 N-terminal domain-like"/>
    <property type="match status" value="2"/>
</dbReference>
<dbReference type="RefSeq" id="WP_158339558.1">
    <property type="nucleotide sequence ID" value="NZ_CP034891.1"/>
</dbReference>
<dbReference type="InterPro" id="IPR015946">
    <property type="entry name" value="KH_dom-like_a/b"/>
</dbReference>
<dbReference type="FunFam" id="1.10.150.20:FF:000015">
    <property type="entry name" value="Transcription termination/antitermination protein NusA"/>
    <property type="match status" value="1"/>
</dbReference>
<reference evidence="10 11" key="1">
    <citation type="submission" date="2018-12" db="EMBL/GenBank/DDBJ databases">
        <authorList>
            <person name="Chong R.A."/>
        </authorList>
    </citation>
    <scope>NUCLEOTIDE SEQUENCE [LARGE SCALE GENOMIC DNA]</scope>
    <source>
        <strain evidence="10 11">Ala</strain>
    </source>
</reference>
<evidence type="ECO:0000256" key="8">
    <source>
        <dbReference type="HAMAP-Rule" id="MF_00945"/>
    </source>
</evidence>
<comment type="subcellular location">
    <subcellularLocation>
        <location evidence="8">Cytoplasm</location>
    </subcellularLocation>
</comment>
<dbReference type="FunFam" id="3.30.1480.10:FF:000001">
    <property type="entry name" value="Transcription termination/antitermination protein NusA"/>
    <property type="match status" value="1"/>
</dbReference>
<accession>A0A4D6XLQ8</accession>
<proteinExistence type="inferred from homology"/>
<keyword evidence="7 8" id="KW-0804">Transcription</keyword>
<dbReference type="Gene3D" id="3.30.1480.10">
    <property type="entry name" value="NusA, N-terminal domain"/>
    <property type="match status" value="1"/>
</dbReference>
<evidence type="ECO:0000256" key="4">
    <source>
        <dbReference type="ARBA" id="ARBA00022814"/>
    </source>
</evidence>
<dbReference type="Pfam" id="PF26594">
    <property type="entry name" value="KH_NusA_2nd"/>
    <property type="match status" value="1"/>
</dbReference>
<dbReference type="SUPFAM" id="SSF54814">
    <property type="entry name" value="Prokaryotic type KH domain (KH-domain type II)"/>
    <property type="match status" value="2"/>
</dbReference>
<keyword evidence="3 8" id="KW-0677">Repeat</keyword>
<evidence type="ECO:0000256" key="2">
    <source>
        <dbReference type="ARBA" id="ARBA00022490"/>
    </source>
</evidence>
<dbReference type="Gene3D" id="1.10.150.20">
    <property type="entry name" value="5' to 3' exonuclease, C-terminal subdomain"/>
    <property type="match status" value="2"/>
</dbReference>
<dbReference type="InterPro" id="IPR010214">
    <property type="entry name" value="Tscrpt_termin_fac_NusA_C_rpt"/>
</dbReference>
<dbReference type="GO" id="GO:0005829">
    <property type="term" value="C:cytosol"/>
    <property type="evidence" value="ECO:0007669"/>
    <property type="project" value="TreeGrafter"/>
</dbReference>
<evidence type="ECO:0000256" key="6">
    <source>
        <dbReference type="ARBA" id="ARBA00023015"/>
    </source>
</evidence>
<dbReference type="NCBIfam" id="TIGR01953">
    <property type="entry name" value="NusA"/>
    <property type="match status" value="1"/>
</dbReference>
<dbReference type="Pfam" id="PF08529">
    <property type="entry name" value="NusA_N"/>
    <property type="match status" value="1"/>
</dbReference>
<dbReference type="PROSITE" id="PS50126">
    <property type="entry name" value="S1"/>
    <property type="match status" value="1"/>
</dbReference>
<dbReference type="InterPro" id="IPR025249">
    <property type="entry name" value="TF_NusA_KH_1st"/>
</dbReference>
<dbReference type="AlphaFoldDB" id="A0A4D6XLQ8"/>
<keyword evidence="2 8" id="KW-0963">Cytoplasm</keyword>
<dbReference type="Pfam" id="PF13184">
    <property type="entry name" value="KH_NusA_1st"/>
    <property type="match status" value="1"/>
</dbReference>
<dbReference type="FunFam" id="3.30.300.20:FF:000005">
    <property type="entry name" value="Transcription termination/antitermination protein NusA"/>
    <property type="match status" value="1"/>
</dbReference>
<dbReference type="InterPro" id="IPR009019">
    <property type="entry name" value="KH_sf_prok-type"/>
</dbReference>
<dbReference type="NCBIfam" id="TIGR01954">
    <property type="entry name" value="nusA_Cterm_rpt"/>
    <property type="match status" value="2"/>
</dbReference>
<dbReference type="GO" id="GO:0003723">
    <property type="term" value="F:RNA binding"/>
    <property type="evidence" value="ECO:0007669"/>
    <property type="project" value="UniProtKB-UniRule"/>
</dbReference>
<dbReference type="FunFam" id="3.30.300.20:FF:000002">
    <property type="entry name" value="Transcription termination/antitermination protein NusA"/>
    <property type="match status" value="1"/>
</dbReference>
<name>A0A4D6XLQ8_9GAMM</name>
<dbReference type="GO" id="GO:0000166">
    <property type="term" value="F:nucleotide binding"/>
    <property type="evidence" value="ECO:0007669"/>
    <property type="project" value="InterPro"/>
</dbReference>
<evidence type="ECO:0000259" key="9">
    <source>
        <dbReference type="PROSITE" id="PS50126"/>
    </source>
</evidence>
<comment type="similarity">
    <text evidence="8">Belongs to the NusA family.</text>
</comment>
<dbReference type="GO" id="GO:0003700">
    <property type="term" value="F:DNA-binding transcription factor activity"/>
    <property type="evidence" value="ECO:0007669"/>
    <property type="project" value="InterPro"/>
</dbReference>
<reference evidence="10 11" key="2">
    <citation type="submission" date="2019-05" db="EMBL/GenBank/DDBJ databases">
        <title>Genome evolution of the obligate endosymbiont Buchnera aphidicola.</title>
        <authorList>
            <person name="Moran N.A."/>
        </authorList>
    </citation>
    <scope>NUCLEOTIDE SEQUENCE [LARGE SCALE GENOMIC DNA]</scope>
    <source>
        <strain evidence="10 11">Ala</strain>
    </source>
</reference>
<dbReference type="InterPro" id="IPR012340">
    <property type="entry name" value="NA-bd_OB-fold"/>
</dbReference>
<keyword evidence="6 8" id="KW-0805">Transcription regulation</keyword>
<evidence type="ECO:0000256" key="3">
    <source>
        <dbReference type="ARBA" id="ARBA00022737"/>
    </source>
</evidence>
<dbReference type="Proteomes" id="UP000298660">
    <property type="component" value="Chromosome"/>
</dbReference>
<dbReference type="CDD" id="cd04455">
    <property type="entry name" value="S1_NusA"/>
    <property type="match status" value="1"/>
</dbReference>
<dbReference type="HAMAP" id="MF_00945_B">
    <property type="entry name" value="NusA_B"/>
    <property type="match status" value="1"/>
</dbReference>
<dbReference type="InterPro" id="IPR003029">
    <property type="entry name" value="S1_domain"/>
</dbReference>
<dbReference type="Gene3D" id="3.30.300.20">
    <property type="match status" value="2"/>
</dbReference>
<dbReference type="CDD" id="cd22529">
    <property type="entry name" value="KH-II_NusA_rpt2"/>
    <property type="match status" value="1"/>
</dbReference>
<dbReference type="Pfam" id="PF14520">
    <property type="entry name" value="HHH_5"/>
    <property type="match status" value="1"/>
</dbReference>
<dbReference type="PANTHER" id="PTHR22648">
    <property type="entry name" value="TRANSCRIPTION TERMINATION FACTOR NUSA"/>
    <property type="match status" value="1"/>
</dbReference>
<keyword evidence="4 8" id="KW-0889">Transcription antitermination</keyword>
<protein>
    <recommendedName>
        <fullName evidence="8">Transcription termination/antitermination protein NusA</fullName>
    </recommendedName>
</protein>
<dbReference type="SUPFAM" id="SSF50249">
    <property type="entry name" value="Nucleic acid-binding proteins"/>
    <property type="match status" value="1"/>
</dbReference>
<dbReference type="InterPro" id="IPR010995">
    <property type="entry name" value="DNA_repair_Rad51/TF_NusA_a-hlx"/>
</dbReference>
<comment type="subunit">
    <text evidence="8">Monomer. Binds directly to the core enzyme of the DNA-dependent RNA polymerase and to nascent RNA.</text>
</comment>
<dbReference type="SMART" id="SM00316">
    <property type="entry name" value="S1"/>
    <property type="match status" value="1"/>
</dbReference>
<evidence type="ECO:0000256" key="5">
    <source>
        <dbReference type="ARBA" id="ARBA00022884"/>
    </source>
</evidence>
<comment type="function">
    <text evidence="8">Participates in both transcription termination and antitermination.</text>
</comment>
<keyword evidence="1 8" id="KW-0806">Transcription termination</keyword>
<dbReference type="GO" id="GO:0031564">
    <property type="term" value="P:transcription antitermination"/>
    <property type="evidence" value="ECO:0007669"/>
    <property type="project" value="UniProtKB-UniRule"/>
</dbReference>
<dbReference type="PROSITE" id="PS50084">
    <property type="entry name" value="KH_TYPE_1"/>
    <property type="match status" value="1"/>
</dbReference>
<gene>
    <name evidence="8 10" type="primary">nusA</name>
    <name evidence="10" type="ORF">D9V61_01925</name>
</gene>
<feature type="domain" description="S1 motif" evidence="9">
    <location>
        <begin position="135"/>
        <end position="200"/>
    </location>
</feature>
<dbReference type="InterPro" id="IPR013735">
    <property type="entry name" value="TF_NusA_N"/>
</dbReference>
<keyword evidence="5 8" id="KW-0694">RNA-binding</keyword>
<evidence type="ECO:0000313" key="11">
    <source>
        <dbReference type="Proteomes" id="UP000298660"/>
    </source>
</evidence>
<dbReference type="OrthoDB" id="9807233at2"/>
<dbReference type="EMBL" id="CP034891">
    <property type="protein sequence ID" value="QCI17772.1"/>
    <property type="molecule type" value="Genomic_DNA"/>
</dbReference>
<evidence type="ECO:0000256" key="7">
    <source>
        <dbReference type="ARBA" id="ARBA00023163"/>
    </source>
</evidence>
<dbReference type="InterPro" id="IPR010213">
    <property type="entry name" value="TF_NusA"/>
</dbReference>
<dbReference type="GO" id="GO:0006353">
    <property type="term" value="P:DNA-templated transcription termination"/>
    <property type="evidence" value="ECO:0007669"/>
    <property type="project" value="UniProtKB-UniRule"/>
</dbReference>
<dbReference type="InterPro" id="IPR036555">
    <property type="entry name" value="NusA_N_sf"/>
</dbReference>
<organism evidence="10 11">
    <name type="scientific">Buchnera aphidicola</name>
    <name type="common">Acyrthosiphon lactucae</name>
    <dbReference type="NCBI Taxonomy" id="1241832"/>
    <lineage>
        <taxon>Bacteria</taxon>
        <taxon>Pseudomonadati</taxon>
        <taxon>Pseudomonadota</taxon>
        <taxon>Gammaproteobacteria</taxon>
        <taxon>Enterobacterales</taxon>
        <taxon>Erwiniaceae</taxon>
        <taxon>Buchnera</taxon>
    </lineage>
</organism>
<evidence type="ECO:0000256" key="1">
    <source>
        <dbReference type="ARBA" id="ARBA00022472"/>
    </source>
</evidence>
<dbReference type="InterPro" id="IPR030842">
    <property type="entry name" value="TF_NusA_bacterial"/>
</dbReference>
<dbReference type="PANTHER" id="PTHR22648:SF0">
    <property type="entry name" value="TRANSCRIPTION TERMINATION_ANTITERMINATION PROTEIN NUSA"/>
    <property type="match status" value="1"/>
</dbReference>
<sequence>MNKEILAVVEAVSNEKSLPREKIFEALEIALATATKKKHEQEIDVRVSINRKTGSFTTFRRWMVVEIVTQPTREITLEAACFEGEKFYLDDYIEEQIKSVDFDRITTQTAKQVIVQKVREAERAMLVEQFRKYIGQIITGIVKKINRDNIMLDLGNNAEALILREGMLPRENFRPGDRIRGILYGVYPEARGAQLFISRSKTEMLIELFRIEVPEIGEEIIEIKAAARDPGSRAKIAVKTNDKRIDPVGACVGMRGARVQAVSSELCGERIDIILWDDNPAQFVINAMAPADVASIIVDEDRHTMDIAVDINNLAQAIGRNGQNVRLASQISGWELNVMTTEDLKSKHQEEAHAAFDIFKKNLNVNENIIKILVKEGFSSLEELAYIPFNELLEITSLTEDEAKLVREGAKNKLLLIELDKKHSMIKEKKTAEDLLKINGMNSVLALQLAKKNIFTLEELADQGIDDLTDIKNLDPEQAGLLIMTARNICWFGSKV</sequence>
<dbReference type="Gene3D" id="2.40.50.140">
    <property type="entry name" value="Nucleic acid-binding proteins"/>
    <property type="match status" value="1"/>
</dbReference>
<evidence type="ECO:0000313" key="10">
    <source>
        <dbReference type="EMBL" id="QCI17772.1"/>
    </source>
</evidence>
<dbReference type="SUPFAM" id="SSF69705">
    <property type="entry name" value="Transcription factor NusA, N-terminal domain"/>
    <property type="match status" value="1"/>
</dbReference>
<dbReference type="InterPro" id="IPR058582">
    <property type="entry name" value="KH_NusA_2nd"/>
</dbReference>